<dbReference type="EMBL" id="KD129391">
    <property type="protein sequence ID" value="EMS58707.1"/>
    <property type="molecule type" value="Genomic_DNA"/>
</dbReference>
<organism evidence="1">
    <name type="scientific">Triticum urartu</name>
    <name type="common">Red wild einkorn</name>
    <name type="synonym">Crithodium urartu</name>
    <dbReference type="NCBI Taxonomy" id="4572"/>
    <lineage>
        <taxon>Eukaryota</taxon>
        <taxon>Viridiplantae</taxon>
        <taxon>Streptophyta</taxon>
        <taxon>Embryophyta</taxon>
        <taxon>Tracheophyta</taxon>
        <taxon>Spermatophyta</taxon>
        <taxon>Magnoliopsida</taxon>
        <taxon>Liliopsida</taxon>
        <taxon>Poales</taxon>
        <taxon>Poaceae</taxon>
        <taxon>BOP clade</taxon>
        <taxon>Pooideae</taxon>
        <taxon>Triticodae</taxon>
        <taxon>Triticeae</taxon>
        <taxon>Triticinae</taxon>
        <taxon>Triticum</taxon>
    </lineage>
</organism>
<sequence>MADLAVQPPETEMIVTVVAISESVRYNFRIEGSHAGWRCCQGQQGPRFRLCMQNADPQSKC</sequence>
<accession>M7ZF58</accession>
<proteinExistence type="predicted"/>
<evidence type="ECO:0000313" key="1">
    <source>
        <dbReference type="EMBL" id="EMS58707.1"/>
    </source>
</evidence>
<dbReference type="AlphaFoldDB" id="M7ZF58"/>
<reference evidence="1" key="1">
    <citation type="journal article" date="2013" name="Nature">
        <title>Draft genome of the wheat A-genome progenitor Triticum urartu.</title>
        <authorList>
            <person name="Ling H.Q."/>
            <person name="Zhao S."/>
            <person name="Liu D."/>
            <person name="Wang J."/>
            <person name="Sun H."/>
            <person name="Zhang C."/>
            <person name="Fan H."/>
            <person name="Li D."/>
            <person name="Dong L."/>
            <person name="Tao Y."/>
            <person name="Gao C."/>
            <person name="Wu H."/>
            <person name="Li Y."/>
            <person name="Cui Y."/>
            <person name="Guo X."/>
            <person name="Zheng S."/>
            <person name="Wang B."/>
            <person name="Yu K."/>
            <person name="Liang Q."/>
            <person name="Yang W."/>
            <person name="Lou X."/>
            <person name="Chen J."/>
            <person name="Feng M."/>
            <person name="Jian J."/>
            <person name="Zhang X."/>
            <person name="Luo G."/>
            <person name="Jiang Y."/>
            <person name="Liu J."/>
            <person name="Wang Z."/>
            <person name="Sha Y."/>
            <person name="Zhang B."/>
            <person name="Wu H."/>
            <person name="Tang D."/>
            <person name="Shen Q."/>
            <person name="Xue P."/>
            <person name="Zou S."/>
            <person name="Wang X."/>
            <person name="Liu X."/>
            <person name="Wang F."/>
            <person name="Yang Y."/>
            <person name="An X."/>
            <person name="Dong Z."/>
            <person name="Zhang K."/>
            <person name="Zhang X."/>
            <person name="Luo M.C."/>
            <person name="Dvorak J."/>
            <person name="Tong Y."/>
            <person name="Wang J."/>
            <person name="Yang H."/>
            <person name="Li Z."/>
            <person name="Wang D."/>
            <person name="Zhang A."/>
            <person name="Wang J."/>
        </authorList>
    </citation>
    <scope>NUCLEOTIDE SEQUENCE</scope>
</reference>
<name>M7ZF58_TRIUA</name>
<protein>
    <submittedName>
        <fullName evidence="1">Uncharacterized protein</fullName>
    </submittedName>
</protein>
<gene>
    <name evidence="1" type="ORF">TRIUR3_32174</name>
</gene>